<evidence type="ECO:0000259" key="3">
    <source>
        <dbReference type="PROSITE" id="PS51462"/>
    </source>
</evidence>
<reference evidence="5" key="1">
    <citation type="journal article" date="2019" name="Int. J. Syst. Evol. Microbiol.">
        <title>The Global Catalogue of Microorganisms (GCM) 10K type strain sequencing project: providing services to taxonomists for standard genome sequencing and annotation.</title>
        <authorList>
            <consortium name="The Broad Institute Genomics Platform"/>
            <consortium name="The Broad Institute Genome Sequencing Center for Infectious Disease"/>
            <person name="Wu L."/>
            <person name="Ma J."/>
        </authorList>
    </citation>
    <scope>NUCLEOTIDE SEQUENCE [LARGE SCALE GENOMIC DNA]</scope>
    <source>
        <strain evidence="5">JCM 17021</strain>
    </source>
</reference>
<dbReference type="CDD" id="cd04690">
    <property type="entry name" value="NUDIX_Hydrolase"/>
    <property type="match status" value="1"/>
</dbReference>
<dbReference type="InterPro" id="IPR020084">
    <property type="entry name" value="NUDIX_hydrolase_CS"/>
</dbReference>
<dbReference type="Gene3D" id="3.90.79.10">
    <property type="entry name" value="Nucleoside Triphosphate Pyrophosphohydrolase"/>
    <property type="match status" value="1"/>
</dbReference>
<dbReference type="Proteomes" id="UP001501803">
    <property type="component" value="Unassembled WGS sequence"/>
</dbReference>
<name>A0ABP7L2P9_9MICO</name>
<dbReference type="SUPFAM" id="SSF55811">
    <property type="entry name" value="Nudix"/>
    <property type="match status" value="1"/>
</dbReference>
<feature type="domain" description="Nudix hydrolase" evidence="3">
    <location>
        <begin position="17"/>
        <end position="144"/>
    </location>
</feature>
<protein>
    <recommendedName>
        <fullName evidence="3">Nudix hydrolase domain-containing protein</fullName>
    </recommendedName>
</protein>
<organism evidence="4 5">
    <name type="scientific">Leifsonia kafniensis</name>
    <dbReference type="NCBI Taxonomy" id="475957"/>
    <lineage>
        <taxon>Bacteria</taxon>
        <taxon>Bacillati</taxon>
        <taxon>Actinomycetota</taxon>
        <taxon>Actinomycetes</taxon>
        <taxon>Micrococcales</taxon>
        <taxon>Microbacteriaceae</taxon>
        <taxon>Leifsonia</taxon>
    </lineage>
</organism>
<comment type="cofactor">
    <cofactor evidence="1">
        <name>Mg(2+)</name>
        <dbReference type="ChEBI" id="CHEBI:18420"/>
    </cofactor>
</comment>
<dbReference type="Pfam" id="PF00293">
    <property type="entry name" value="NUDIX"/>
    <property type="match status" value="1"/>
</dbReference>
<dbReference type="PANTHER" id="PTHR43046:SF16">
    <property type="entry name" value="ADP-RIBOSE PYROPHOSPHATASE YJHB-RELATED"/>
    <property type="match status" value="1"/>
</dbReference>
<dbReference type="InterPro" id="IPR015797">
    <property type="entry name" value="NUDIX_hydrolase-like_dom_sf"/>
</dbReference>
<evidence type="ECO:0000313" key="5">
    <source>
        <dbReference type="Proteomes" id="UP001501803"/>
    </source>
</evidence>
<keyword evidence="5" id="KW-1185">Reference proteome</keyword>
<proteinExistence type="predicted"/>
<dbReference type="EMBL" id="BAABCN010000015">
    <property type="protein sequence ID" value="GAA3891032.1"/>
    <property type="molecule type" value="Genomic_DNA"/>
</dbReference>
<dbReference type="InterPro" id="IPR000086">
    <property type="entry name" value="NUDIX_hydrolase_dom"/>
</dbReference>
<evidence type="ECO:0000313" key="4">
    <source>
        <dbReference type="EMBL" id="GAA3891032.1"/>
    </source>
</evidence>
<dbReference type="PANTHER" id="PTHR43046">
    <property type="entry name" value="GDP-MANNOSE MANNOSYL HYDROLASE"/>
    <property type="match status" value="1"/>
</dbReference>
<sequence>MTSTTVPDSAQPSSSLPDILVAAIALIRDRRVLMVTARGRDVIFMPGGKIDAGETAAEGAAREAWEEVGLRLDPAALTEMFTVAIQAHGEPDGRLVRMRVFAAETDADPQPSAEVSALHWATTADLFRCPPAGAEVLRLLAERGLID</sequence>
<dbReference type="PROSITE" id="PS00893">
    <property type="entry name" value="NUDIX_BOX"/>
    <property type="match status" value="1"/>
</dbReference>
<evidence type="ECO:0000256" key="1">
    <source>
        <dbReference type="ARBA" id="ARBA00001946"/>
    </source>
</evidence>
<gene>
    <name evidence="4" type="ORF">GCM10022381_36180</name>
</gene>
<keyword evidence="2" id="KW-0378">Hydrolase</keyword>
<dbReference type="RefSeq" id="WP_345069269.1">
    <property type="nucleotide sequence ID" value="NZ_BAABCN010000015.1"/>
</dbReference>
<comment type="caution">
    <text evidence="4">The sequence shown here is derived from an EMBL/GenBank/DDBJ whole genome shotgun (WGS) entry which is preliminary data.</text>
</comment>
<accession>A0ABP7L2P9</accession>
<evidence type="ECO:0000256" key="2">
    <source>
        <dbReference type="ARBA" id="ARBA00022801"/>
    </source>
</evidence>
<dbReference type="PROSITE" id="PS51462">
    <property type="entry name" value="NUDIX"/>
    <property type="match status" value="1"/>
</dbReference>